<dbReference type="EMBL" id="AMQN01008204">
    <property type="status" value="NOT_ANNOTATED_CDS"/>
    <property type="molecule type" value="Genomic_DNA"/>
</dbReference>
<protein>
    <submittedName>
        <fullName evidence="2 3">Uncharacterized protein</fullName>
    </submittedName>
</protein>
<reference evidence="2 4" key="2">
    <citation type="journal article" date="2013" name="Nature">
        <title>Insights into bilaterian evolution from three spiralian genomes.</title>
        <authorList>
            <person name="Simakov O."/>
            <person name="Marletaz F."/>
            <person name="Cho S.J."/>
            <person name="Edsinger-Gonzales E."/>
            <person name="Havlak P."/>
            <person name="Hellsten U."/>
            <person name="Kuo D.H."/>
            <person name="Larsson T."/>
            <person name="Lv J."/>
            <person name="Arendt D."/>
            <person name="Savage R."/>
            <person name="Osoegawa K."/>
            <person name="de Jong P."/>
            <person name="Grimwood J."/>
            <person name="Chapman J.A."/>
            <person name="Shapiro H."/>
            <person name="Aerts A."/>
            <person name="Otillar R.P."/>
            <person name="Terry A.Y."/>
            <person name="Boore J.L."/>
            <person name="Grigoriev I.V."/>
            <person name="Lindberg D.R."/>
            <person name="Seaver E.C."/>
            <person name="Weisblat D.A."/>
            <person name="Putnam N.H."/>
            <person name="Rokhsar D.S."/>
        </authorList>
    </citation>
    <scope>NUCLEOTIDE SEQUENCE</scope>
    <source>
        <strain evidence="2 4">I ESC-2004</strain>
    </source>
</reference>
<keyword evidence="4" id="KW-1185">Reference proteome</keyword>
<evidence type="ECO:0000313" key="2">
    <source>
        <dbReference type="EMBL" id="ELU04361.1"/>
    </source>
</evidence>
<reference evidence="3" key="3">
    <citation type="submission" date="2015-06" db="UniProtKB">
        <authorList>
            <consortium name="EnsemblMetazoa"/>
        </authorList>
    </citation>
    <scope>IDENTIFICATION</scope>
</reference>
<evidence type="ECO:0000313" key="3">
    <source>
        <dbReference type="EnsemblMetazoa" id="CapteP193532"/>
    </source>
</evidence>
<dbReference type="EnsemblMetazoa" id="CapteT193532">
    <property type="protein sequence ID" value="CapteP193532"/>
    <property type="gene ID" value="CapteG193532"/>
</dbReference>
<gene>
    <name evidence="2" type="ORF">CAPTEDRAFT_193532</name>
</gene>
<name>R7UE42_CAPTE</name>
<feature type="compositionally biased region" description="Polar residues" evidence="1">
    <location>
        <begin position="289"/>
        <end position="310"/>
    </location>
</feature>
<organism evidence="2">
    <name type="scientific">Capitella teleta</name>
    <name type="common">Polychaete worm</name>
    <dbReference type="NCBI Taxonomy" id="283909"/>
    <lineage>
        <taxon>Eukaryota</taxon>
        <taxon>Metazoa</taxon>
        <taxon>Spiralia</taxon>
        <taxon>Lophotrochozoa</taxon>
        <taxon>Annelida</taxon>
        <taxon>Polychaeta</taxon>
        <taxon>Sedentaria</taxon>
        <taxon>Scolecida</taxon>
        <taxon>Capitellidae</taxon>
        <taxon>Capitella</taxon>
    </lineage>
</organism>
<dbReference type="AlphaFoldDB" id="R7UE42"/>
<accession>R7UE42</accession>
<sequence>MVKMRDKIQGEIDGQHRGMDSHEIRRIITAQHCPLATLSGVMHRIKICVEFCAPWHHDKVSHGVDKVSFVAKTRRRHRSTPEQLAAEIRDSSLSRSHVQFEMVLQAKAAALGLIILQKPEAAIAYIGDNYSHSGGVIGGRKGWVLTCSPSTRCICLFPVTAPSCPERIPNEIQQIPRENEKRGAPENSQFRLLSPCCVASHFPPRNPPSRVVGRKGRMLHAGARPSIPARLSRPLGGLQPSLSTPCYWPKYKPTLFEQIDSRVNWKPLAEVFAKGQRGTWSHGHRVKGRSSQNEIANCTEQTSRGTNGPRDSSEEQLRQKVSCLPNERLYSRSGTSKEKKREVRVWDASSLAIPFRPLCTQQSDFGRRRGRRAIKSLPVSK</sequence>
<reference evidence="4" key="1">
    <citation type="submission" date="2012-12" db="EMBL/GenBank/DDBJ databases">
        <authorList>
            <person name="Hellsten U."/>
            <person name="Grimwood J."/>
            <person name="Chapman J.A."/>
            <person name="Shapiro H."/>
            <person name="Aerts A."/>
            <person name="Otillar R.P."/>
            <person name="Terry A.Y."/>
            <person name="Boore J.L."/>
            <person name="Simakov O."/>
            <person name="Marletaz F."/>
            <person name="Cho S.-J."/>
            <person name="Edsinger-Gonzales E."/>
            <person name="Havlak P."/>
            <person name="Kuo D.-H."/>
            <person name="Larsson T."/>
            <person name="Lv J."/>
            <person name="Arendt D."/>
            <person name="Savage R."/>
            <person name="Osoegawa K."/>
            <person name="de Jong P."/>
            <person name="Lindberg D.R."/>
            <person name="Seaver E.C."/>
            <person name="Weisblat D.A."/>
            <person name="Putnam N.H."/>
            <person name="Grigoriev I.V."/>
            <person name="Rokhsar D.S."/>
        </authorList>
    </citation>
    <scope>NUCLEOTIDE SEQUENCE</scope>
    <source>
        <strain evidence="4">I ESC-2004</strain>
    </source>
</reference>
<evidence type="ECO:0000313" key="4">
    <source>
        <dbReference type="Proteomes" id="UP000014760"/>
    </source>
</evidence>
<feature type="region of interest" description="Disordered" evidence="1">
    <location>
        <begin position="280"/>
        <end position="318"/>
    </location>
</feature>
<dbReference type="Proteomes" id="UP000014760">
    <property type="component" value="Unassembled WGS sequence"/>
</dbReference>
<dbReference type="EMBL" id="KB302404">
    <property type="protein sequence ID" value="ELU04361.1"/>
    <property type="molecule type" value="Genomic_DNA"/>
</dbReference>
<proteinExistence type="predicted"/>
<dbReference type="HOGENOM" id="CLU_726157_0_0_1"/>
<evidence type="ECO:0000256" key="1">
    <source>
        <dbReference type="SAM" id="MobiDB-lite"/>
    </source>
</evidence>